<dbReference type="EMBL" id="LBWP01000022">
    <property type="protein sequence ID" value="KKR10170.1"/>
    <property type="molecule type" value="Genomic_DNA"/>
</dbReference>
<evidence type="ECO:0000259" key="2">
    <source>
        <dbReference type="Pfam" id="PF18904"/>
    </source>
</evidence>
<feature type="compositionally biased region" description="Polar residues" evidence="1">
    <location>
        <begin position="1"/>
        <end position="18"/>
    </location>
</feature>
<reference evidence="3 4" key="1">
    <citation type="journal article" date="2015" name="Nature">
        <title>rRNA introns, odd ribosomes, and small enigmatic genomes across a large radiation of phyla.</title>
        <authorList>
            <person name="Brown C.T."/>
            <person name="Hug L.A."/>
            <person name="Thomas B.C."/>
            <person name="Sharon I."/>
            <person name="Castelle C.J."/>
            <person name="Singh A."/>
            <person name="Wilkins M.J."/>
            <person name="Williams K.H."/>
            <person name="Banfield J.F."/>
        </authorList>
    </citation>
    <scope>NUCLEOTIDE SEQUENCE [LARGE SCALE GENOMIC DNA]</scope>
</reference>
<feature type="region of interest" description="Disordered" evidence="1">
    <location>
        <begin position="1"/>
        <end position="21"/>
    </location>
</feature>
<sequence>MKNSQSKGQGKNRSQKNPNVIEAFKDLGTSTANSFKKDLISKMPQDFMDQLFGPQASPNINSGELYPGMSAEFNPAVRQKSEEENKLKKQLSFERTLFQEERTLVQKRTNELRMQLKILTDEIVMLANSTQNLSKEVSIAAMQVTAEPGIYHIFFFEKIVDFIRSFRAKVEDATLWLGTSNKRAEKKNYWSKYKKHGGKFLLSADHYLTRSAG</sequence>
<evidence type="ECO:0000313" key="4">
    <source>
        <dbReference type="Proteomes" id="UP000034246"/>
    </source>
</evidence>
<gene>
    <name evidence="3" type="ORF">UT39_C0022G0024</name>
</gene>
<comment type="caution">
    <text evidence="3">The sequence shown here is derived from an EMBL/GenBank/DDBJ whole genome shotgun (WGS) entry which is preliminary data.</text>
</comment>
<organism evidence="3 4">
    <name type="scientific">Candidatus Woesebacteria bacterium GW2011_GWA1_39_21</name>
    <dbReference type="NCBI Taxonomy" id="1618550"/>
    <lineage>
        <taxon>Bacteria</taxon>
        <taxon>Candidatus Woeseibacteriota</taxon>
    </lineage>
</organism>
<evidence type="ECO:0000256" key="1">
    <source>
        <dbReference type="SAM" id="MobiDB-lite"/>
    </source>
</evidence>
<dbReference type="Proteomes" id="UP000034246">
    <property type="component" value="Unassembled WGS sequence"/>
</dbReference>
<dbReference type="STRING" id="1618550.UT39_C0022G0024"/>
<dbReference type="Pfam" id="PF18904">
    <property type="entry name" value="DUF5660"/>
    <property type="match status" value="1"/>
</dbReference>
<name>A0A0G0QIE0_9BACT</name>
<evidence type="ECO:0000313" key="3">
    <source>
        <dbReference type="EMBL" id="KKR10170.1"/>
    </source>
</evidence>
<accession>A0A0G0QIE0</accession>
<proteinExistence type="predicted"/>
<dbReference type="AlphaFoldDB" id="A0A0G0QIE0"/>
<dbReference type="InterPro" id="IPR043719">
    <property type="entry name" value="DUF5660"/>
</dbReference>
<feature type="domain" description="DUF5660" evidence="2">
    <location>
        <begin position="108"/>
        <end position="213"/>
    </location>
</feature>
<protein>
    <recommendedName>
        <fullName evidence="2">DUF5660 domain-containing protein</fullName>
    </recommendedName>
</protein>